<feature type="compositionally biased region" description="Low complexity" evidence="1">
    <location>
        <begin position="134"/>
        <end position="172"/>
    </location>
</feature>
<protein>
    <submittedName>
        <fullName evidence="2">(diamondback moth) hypothetical protein</fullName>
    </submittedName>
</protein>
<keyword evidence="3" id="KW-1185">Reference proteome</keyword>
<feature type="compositionally biased region" description="Polar residues" evidence="1">
    <location>
        <begin position="173"/>
        <end position="185"/>
    </location>
</feature>
<gene>
    <name evidence="2" type="ORF">PLXY2_LOCUS7907</name>
</gene>
<evidence type="ECO:0000313" key="2">
    <source>
        <dbReference type="EMBL" id="CAG9123281.1"/>
    </source>
</evidence>
<dbReference type="EMBL" id="CAJHNJ030000028">
    <property type="protein sequence ID" value="CAG9123281.1"/>
    <property type="molecule type" value="Genomic_DNA"/>
</dbReference>
<reference evidence="2" key="1">
    <citation type="submission" date="2020-11" db="EMBL/GenBank/DDBJ databases">
        <authorList>
            <person name="Whiteford S."/>
        </authorList>
    </citation>
    <scope>NUCLEOTIDE SEQUENCE</scope>
</reference>
<comment type="caution">
    <text evidence="2">The sequence shown here is derived from an EMBL/GenBank/DDBJ whole genome shotgun (WGS) entry which is preliminary data.</text>
</comment>
<feature type="region of interest" description="Disordered" evidence="1">
    <location>
        <begin position="134"/>
        <end position="189"/>
    </location>
</feature>
<sequence length="227" mass="25120">MCVCSVPILPMHKYSLVERNIILIRYHLNQAAKNKTSCSTPVTHSQGLLGALNGLGNGFNSQLNPGINPNANVLNLASLNLGRNNNPNRFGYQNNQRPNLGGYNNMNTNQNKEQILADGQKLLEKLQNLNKQKNENKLNGNNNNNNANGAGSQNIGNNPNGGFSNGLNNNFNKPDTSNNLNQGESNNEKPMKLKTLTKVKFFFQAQPVVPENEVQPRNETVYFLDFK</sequence>
<organism evidence="2 3">
    <name type="scientific">Plutella xylostella</name>
    <name type="common">Diamondback moth</name>
    <name type="synonym">Plutella maculipennis</name>
    <dbReference type="NCBI Taxonomy" id="51655"/>
    <lineage>
        <taxon>Eukaryota</taxon>
        <taxon>Metazoa</taxon>
        <taxon>Ecdysozoa</taxon>
        <taxon>Arthropoda</taxon>
        <taxon>Hexapoda</taxon>
        <taxon>Insecta</taxon>
        <taxon>Pterygota</taxon>
        <taxon>Neoptera</taxon>
        <taxon>Endopterygota</taxon>
        <taxon>Lepidoptera</taxon>
        <taxon>Glossata</taxon>
        <taxon>Ditrysia</taxon>
        <taxon>Yponomeutoidea</taxon>
        <taxon>Plutellidae</taxon>
        <taxon>Plutella</taxon>
    </lineage>
</organism>
<evidence type="ECO:0000313" key="3">
    <source>
        <dbReference type="Proteomes" id="UP000653454"/>
    </source>
</evidence>
<dbReference type="AlphaFoldDB" id="A0A8S4F926"/>
<evidence type="ECO:0000256" key="1">
    <source>
        <dbReference type="SAM" id="MobiDB-lite"/>
    </source>
</evidence>
<name>A0A8S4F926_PLUXY</name>
<dbReference type="Proteomes" id="UP000653454">
    <property type="component" value="Unassembled WGS sequence"/>
</dbReference>
<proteinExistence type="predicted"/>
<accession>A0A8S4F926</accession>